<comment type="caution">
    <text evidence="5">The sequence shown here is derived from an EMBL/GenBank/DDBJ whole genome shotgun (WGS) entry which is preliminary data.</text>
</comment>
<dbReference type="InterPro" id="IPR011004">
    <property type="entry name" value="Trimer_LpxA-like_sf"/>
</dbReference>
<evidence type="ECO:0000256" key="1">
    <source>
        <dbReference type="ARBA" id="ARBA00007274"/>
    </source>
</evidence>
<dbReference type="CDD" id="cd04647">
    <property type="entry name" value="LbH_MAT_like"/>
    <property type="match status" value="1"/>
</dbReference>
<keyword evidence="3" id="KW-0677">Repeat</keyword>
<evidence type="ECO:0000256" key="2">
    <source>
        <dbReference type="ARBA" id="ARBA00022679"/>
    </source>
</evidence>
<comment type="similarity">
    <text evidence="1">Belongs to the transferase hexapeptide repeat family.</text>
</comment>
<organism evidence="5 6">
    <name type="scientific">Dyadobacter fanqingshengii</name>
    <dbReference type="NCBI Taxonomy" id="2906443"/>
    <lineage>
        <taxon>Bacteria</taxon>
        <taxon>Pseudomonadati</taxon>
        <taxon>Bacteroidota</taxon>
        <taxon>Cytophagia</taxon>
        <taxon>Cytophagales</taxon>
        <taxon>Spirosomataceae</taxon>
        <taxon>Dyadobacter</taxon>
    </lineage>
</organism>
<dbReference type="PANTHER" id="PTHR43300:SF11">
    <property type="entry name" value="ACETYLTRANSFERASE RV3034C-RELATED"/>
    <property type="match status" value="1"/>
</dbReference>
<dbReference type="InterPro" id="IPR018357">
    <property type="entry name" value="Hexapep_transf_CS"/>
</dbReference>
<evidence type="ECO:0000313" key="6">
    <source>
        <dbReference type="Proteomes" id="UP001139700"/>
    </source>
</evidence>
<dbReference type="Proteomes" id="UP001139700">
    <property type="component" value="Unassembled WGS sequence"/>
</dbReference>
<evidence type="ECO:0000313" key="5">
    <source>
        <dbReference type="EMBL" id="MCF0039638.1"/>
    </source>
</evidence>
<protein>
    <submittedName>
        <fullName evidence="5">Acyltransferase</fullName>
    </submittedName>
</protein>
<keyword evidence="2" id="KW-0808">Transferase</keyword>
<accession>A0A9X1P9N2</accession>
<dbReference type="InterPro" id="IPR001451">
    <property type="entry name" value="Hexapep"/>
</dbReference>
<keyword evidence="6" id="KW-1185">Reference proteome</keyword>
<proteinExistence type="inferred from homology"/>
<dbReference type="PANTHER" id="PTHR43300">
    <property type="entry name" value="ACETYLTRANSFERASE"/>
    <property type="match status" value="1"/>
</dbReference>
<evidence type="ECO:0000256" key="4">
    <source>
        <dbReference type="ARBA" id="ARBA00023315"/>
    </source>
</evidence>
<evidence type="ECO:0000256" key="3">
    <source>
        <dbReference type="ARBA" id="ARBA00022737"/>
    </source>
</evidence>
<keyword evidence="4 5" id="KW-0012">Acyltransferase</keyword>
<dbReference type="PROSITE" id="PS00101">
    <property type="entry name" value="HEXAPEP_TRANSFERASES"/>
    <property type="match status" value="1"/>
</dbReference>
<dbReference type="Gene3D" id="2.160.10.10">
    <property type="entry name" value="Hexapeptide repeat proteins"/>
    <property type="match status" value="1"/>
</dbReference>
<dbReference type="AlphaFoldDB" id="A0A9X1P9N2"/>
<dbReference type="SUPFAM" id="SSF51161">
    <property type="entry name" value="Trimeric LpxA-like enzymes"/>
    <property type="match status" value="1"/>
</dbReference>
<name>A0A9X1P9N2_9BACT</name>
<reference evidence="5" key="1">
    <citation type="submission" date="2021-12" db="EMBL/GenBank/DDBJ databases">
        <title>Novel species in genus Dyadobacter.</title>
        <authorList>
            <person name="Ma C."/>
        </authorList>
    </citation>
    <scope>NUCLEOTIDE SEQUENCE</scope>
    <source>
        <strain evidence="5">CY399</strain>
    </source>
</reference>
<dbReference type="Pfam" id="PF00132">
    <property type="entry name" value="Hexapep"/>
    <property type="match status" value="1"/>
</dbReference>
<dbReference type="EMBL" id="JAJTTA010000002">
    <property type="protein sequence ID" value="MCF0039638.1"/>
    <property type="molecule type" value="Genomic_DNA"/>
</dbReference>
<sequence>MLQLLRKLRFFLLKSVVYRRYEIGPGFYCGLGIKIWAKNSIKIGKNFYMGMGSIIESDAVIGDNVIWGNRVALIGKYDHHYQQIGSTIREASAVRDKNYNWKGLHLMTVIENDVWVGYGSILMSGITIGEGSIIAAGSVVTKNIEPYSIYGGVPATKIANRFNDEQDLQQHLKIVHSKYLSERKINYQNFR</sequence>
<gene>
    <name evidence="5" type="ORF">LXM24_06030</name>
</gene>
<dbReference type="RefSeq" id="WP_234612081.1">
    <property type="nucleotide sequence ID" value="NZ_CP098806.1"/>
</dbReference>
<dbReference type="GO" id="GO:0016746">
    <property type="term" value="F:acyltransferase activity"/>
    <property type="evidence" value="ECO:0007669"/>
    <property type="project" value="UniProtKB-KW"/>
</dbReference>
<dbReference type="InterPro" id="IPR050179">
    <property type="entry name" value="Trans_hexapeptide_repeat"/>
</dbReference>